<evidence type="ECO:0000313" key="6">
    <source>
        <dbReference type="Proteomes" id="UP000030762"/>
    </source>
</evidence>
<dbReference type="GO" id="GO:0005576">
    <property type="term" value="C:extracellular region"/>
    <property type="evidence" value="ECO:0007669"/>
    <property type="project" value="InterPro"/>
</dbReference>
<gene>
    <name evidence="5" type="ORF">SDRG_03762</name>
</gene>
<evidence type="ECO:0000313" key="5">
    <source>
        <dbReference type="EMBL" id="EQC38803.1"/>
    </source>
</evidence>
<dbReference type="OrthoDB" id="78172at2759"/>
<dbReference type="InterPro" id="IPR000177">
    <property type="entry name" value="Apple"/>
</dbReference>
<dbReference type="EMBL" id="JH767140">
    <property type="protein sequence ID" value="EQC38803.1"/>
    <property type="molecule type" value="Genomic_DNA"/>
</dbReference>
<dbReference type="SMART" id="SM00223">
    <property type="entry name" value="APPLE"/>
    <property type="match status" value="1"/>
</dbReference>
<dbReference type="Gene3D" id="3.50.4.10">
    <property type="entry name" value="Hepatocyte Growth Factor"/>
    <property type="match status" value="2"/>
</dbReference>
<keyword evidence="2" id="KW-1015">Disulfide bond</keyword>
<dbReference type="InterPro" id="IPR003609">
    <property type="entry name" value="Pan_app"/>
</dbReference>
<keyword evidence="6" id="KW-1185">Reference proteome</keyword>
<evidence type="ECO:0000256" key="2">
    <source>
        <dbReference type="ARBA" id="ARBA00023157"/>
    </source>
</evidence>
<dbReference type="OMA" id="TRESERC"/>
<name>T0S1C6_SAPDV</name>
<dbReference type="GeneID" id="19944489"/>
<dbReference type="AlphaFoldDB" id="T0S1C6"/>
<feature type="domain" description="Apple" evidence="4">
    <location>
        <begin position="23"/>
        <end position="91"/>
    </location>
</feature>
<evidence type="ECO:0000256" key="3">
    <source>
        <dbReference type="SAM" id="SignalP"/>
    </source>
</evidence>
<organism evidence="5 6">
    <name type="scientific">Saprolegnia diclina (strain VS20)</name>
    <dbReference type="NCBI Taxonomy" id="1156394"/>
    <lineage>
        <taxon>Eukaryota</taxon>
        <taxon>Sar</taxon>
        <taxon>Stramenopiles</taxon>
        <taxon>Oomycota</taxon>
        <taxon>Saprolegniomycetes</taxon>
        <taxon>Saprolegniales</taxon>
        <taxon>Saprolegniaceae</taxon>
        <taxon>Saprolegnia</taxon>
    </lineage>
</organism>
<evidence type="ECO:0000259" key="4">
    <source>
        <dbReference type="SMART" id="SM00223"/>
    </source>
</evidence>
<dbReference type="PANTHER" id="PTHR33946">
    <property type="match status" value="1"/>
</dbReference>
<keyword evidence="3" id="KW-0732">Signal</keyword>
<evidence type="ECO:0000256" key="1">
    <source>
        <dbReference type="ARBA" id="ARBA00022737"/>
    </source>
</evidence>
<feature type="signal peptide" evidence="3">
    <location>
        <begin position="1"/>
        <end position="18"/>
    </location>
</feature>
<keyword evidence="1" id="KW-0677">Repeat</keyword>
<proteinExistence type="predicted"/>
<feature type="chain" id="PRO_5004571331" description="Apple domain-containing protein" evidence="3">
    <location>
        <begin position="19"/>
        <end position="166"/>
    </location>
</feature>
<dbReference type="CDD" id="cd01100">
    <property type="entry name" value="APPLE_Factor_XI_like"/>
    <property type="match status" value="1"/>
</dbReference>
<dbReference type="InParanoid" id="T0S1C6"/>
<dbReference type="VEuPathDB" id="FungiDB:SDRG_03762"/>
<reference evidence="5 6" key="1">
    <citation type="submission" date="2012-04" db="EMBL/GenBank/DDBJ databases">
        <title>The Genome Sequence of Saprolegnia declina VS20.</title>
        <authorList>
            <consortium name="The Broad Institute Genome Sequencing Platform"/>
            <person name="Russ C."/>
            <person name="Nusbaum C."/>
            <person name="Tyler B."/>
            <person name="van West P."/>
            <person name="Dieguez-Uribeondo J."/>
            <person name="de Bruijn I."/>
            <person name="Tripathy S."/>
            <person name="Jiang R."/>
            <person name="Young S.K."/>
            <person name="Zeng Q."/>
            <person name="Gargeya S."/>
            <person name="Fitzgerald M."/>
            <person name="Haas B."/>
            <person name="Abouelleil A."/>
            <person name="Alvarado L."/>
            <person name="Arachchi H.M."/>
            <person name="Berlin A."/>
            <person name="Chapman S.B."/>
            <person name="Goldberg J."/>
            <person name="Griggs A."/>
            <person name="Gujja S."/>
            <person name="Hansen M."/>
            <person name="Howarth C."/>
            <person name="Imamovic A."/>
            <person name="Larimer J."/>
            <person name="McCowen C."/>
            <person name="Montmayeur A."/>
            <person name="Murphy C."/>
            <person name="Neiman D."/>
            <person name="Pearson M."/>
            <person name="Priest M."/>
            <person name="Roberts A."/>
            <person name="Saif S."/>
            <person name="Shea T."/>
            <person name="Sisk P."/>
            <person name="Sykes S."/>
            <person name="Wortman J."/>
            <person name="Nusbaum C."/>
            <person name="Birren B."/>
        </authorList>
    </citation>
    <scope>NUCLEOTIDE SEQUENCE [LARGE SCALE GENOMIC DNA]</scope>
    <source>
        <strain evidence="5 6">VS20</strain>
    </source>
</reference>
<dbReference type="GO" id="GO:0006508">
    <property type="term" value="P:proteolysis"/>
    <property type="evidence" value="ECO:0007669"/>
    <property type="project" value="InterPro"/>
</dbReference>
<dbReference type="PANTHER" id="PTHR33946:SF4">
    <property type="entry name" value="COAGULATION FACTOR XI"/>
    <property type="match status" value="1"/>
</dbReference>
<protein>
    <recommendedName>
        <fullName evidence="4">Apple domain-containing protein</fullName>
    </recommendedName>
</protein>
<dbReference type="Pfam" id="PF14295">
    <property type="entry name" value="PAN_4"/>
    <property type="match status" value="2"/>
</dbReference>
<accession>T0S1C6</accession>
<sequence length="166" mass="17923">MKTLTLLLPLVLAQLMLAAPPTCLYETGLDYAGFDLMDVAEMSPFYCCTWCTLVPGCKAFVWTRESERCWLKTEKGKATPHLYAFSGLVSATRCSAIKDDIDISPGADIGSAPSTYPEACCDLCARRASCSAFSWIPWMGGHCSFKSANMSGEAPAPGVRSAFLLP</sequence>
<dbReference type="RefSeq" id="XP_008607627.1">
    <property type="nucleotide sequence ID" value="XM_008609405.1"/>
</dbReference>
<dbReference type="Proteomes" id="UP000030762">
    <property type="component" value="Unassembled WGS sequence"/>
</dbReference>